<dbReference type="RefSeq" id="WP_254293464.1">
    <property type="nucleotide sequence ID" value="NZ_JAMLDX010000008.1"/>
</dbReference>
<proteinExistence type="predicted"/>
<dbReference type="EMBL" id="JAMLDX010000008">
    <property type="protein sequence ID" value="MCP3731148.1"/>
    <property type="molecule type" value="Genomic_DNA"/>
</dbReference>
<evidence type="ECO:0000259" key="3">
    <source>
        <dbReference type="PROSITE" id="PS50894"/>
    </source>
</evidence>
<dbReference type="PROSITE" id="PS50894">
    <property type="entry name" value="HPT"/>
    <property type="match status" value="1"/>
</dbReference>
<evidence type="ECO:0000256" key="1">
    <source>
        <dbReference type="ARBA" id="ARBA00023012"/>
    </source>
</evidence>
<keyword evidence="2" id="KW-0597">Phosphoprotein</keyword>
<dbReference type="InterPro" id="IPR036641">
    <property type="entry name" value="HPT_dom_sf"/>
</dbReference>
<dbReference type="InterPro" id="IPR008207">
    <property type="entry name" value="Sig_transdc_His_kin_Hpt_dom"/>
</dbReference>
<gene>
    <name evidence="4" type="ORF">M9978_11985</name>
</gene>
<feature type="modified residue" description="Phosphohistidine" evidence="2">
    <location>
        <position position="43"/>
    </location>
</feature>
<dbReference type="Pfam" id="PF01627">
    <property type="entry name" value="Hpt"/>
    <property type="match status" value="1"/>
</dbReference>
<dbReference type="AlphaFoldDB" id="A0A9X2HPI8"/>
<accession>A0A9X2HPI8</accession>
<evidence type="ECO:0000313" key="5">
    <source>
        <dbReference type="Proteomes" id="UP001139451"/>
    </source>
</evidence>
<name>A0A9X2HPI8_9SPHN</name>
<keyword evidence="5" id="KW-1185">Reference proteome</keyword>
<protein>
    <submittedName>
        <fullName evidence="4">Hpt domain-containing protein</fullName>
    </submittedName>
</protein>
<evidence type="ECO:0000313" key="4">
    <source>
        <dbReference type="EMBL" id="MCP3731148.1"/>
    </source>
</evidence>
<organism evidence="4 5">
    <name type="scientific">Sphingomonas tagetis</name>
    <dbReference type="NCBI Taxonomy" id="2949092"/>
    <lineage>
        <taxon>Bacteria</taxon>
        <taxon>Pseudomonadati</taxon>
        <taxon>Pseudomonadota</taxon>
        <taxon>Alphaproteobacteria</taxon>
        <taxon>Sphingomonadales</taxon>
        <taxon>Sphingomonadaceae</taxon>
        <taxon>Sphingomonas</taxon>
    </lineage>
</organism>
<reference evidence="4" key="1">
    <citation type="submission" date="2022-05" db="EMBL/GenBank/DDBJ databases">
        <title>Sphingomonas sp. strain MG17 Genome sequencing and assembly.</title>
        <authorList>
            <person name="Kim I."/>
        </authorList>
    </citation>
    <scope>NUCLEOTIDE SEQUENCE</scope>
    <source>
        <strain evidence="4">MG17</strain>
    </source>
</reference>
<sequence>MSDFQARMAALRERFVAQALSHRETIAACTRDGSWAELSETCHVLAGGAGMFGFAALGDAARDVEEAIDNGLDEIQLRALAATLLDEANRLPEGLNSIRTRS</sequence>
<keyword evidence="1" id="KW-0902">Two-component regulatory system</keyword>
<dbReference type="GO" id="GO:0004672">
    <property type="term" value="F:protein kinase activity"/>
    <property type="evidence" value="ECO:0007669"/>
    <property type="project" value="UniProtKB-ARBA"/>
</dbReference>
<comment type="caution">
    <text evidence="4">The sequence shown here is derived from an EMBL/GenBank/DDBJ whole genome shotgun (WGS) entry which is preliminary data.</text>
</comment>
<dbReference type="Proteomes" id="UP001139451">
    <property type="component" value="Unassembled WGS sequence"/>
</dbReference>
<dbReference type="Gene3D" id="1.20.120.160">
    <property type="entry name" value="HPT domain"/>
    <property type="match status" value="1"/>
</dbReference>
<evidence type="ECO:0000256" key="2">
    <source>
        <dbReference type="PROSITE-ProRule" id="PRU00110"/>
    </source>
</evidence>
<feature type="domain" description="HPt" evidence="3">
    <location>
        <begin position="4"/>
        <end position="98"/>
    </location>
</feature>
<dbReference type="SUPFAM" id="SSF47226">
    <property type="entry name" value="Histidine-containing phosphotransfer domain, HPT domain"/>
    <property type="match status" value="1"/>
</dbReference>
<dbReference type="GO" id="GO:0000160">
    <property type="term" value="P:phosphorelay signal transduction system"/>
    <property type="evidence" value="ECO:0007669"/>
    <property type="project" value="UniProtKB-KW"/>
</dbReference>